<name>A0A383R4Q6_PAEAL</name>
<evidence type="ECO:0000256" key="3">
    <source>
        <dbReference type="ARBA" id="ARBA00022840"/>
    </source>
</evidence>
<proteinExistence type="predicted"/>
<keyword evidence="1" id="KW-0813">Transport</keyword>
<dbReference type="InterPro" id="IPR027417">
    <property type="entry name" value="P-loop_NTPase"/>
</dbReference>
<evidence type="ECO:0000259" key="4">
    <source>
        <dbReference type="PROSITE" id="PS50893"/>
    </source>
</evidence>
<dbReference type="AlphaFoldDB" id="A0A383R4Q6"/>
<dbReference type="PANTHER" id="PTHR42939:SF5">
    <property type="entry name" value="ABC-TYPE TRANSPORTER ATP-BINDING PROTEIN ECSA"/>
    <property type="match status" value="1"/>
</dbReference>
<evidence type="ECO:0000313" key="5">
    <source>
        <dbReference type="EMBL" id="SYX82137.1"/>
    </source>
</evidence>
<dbReference type="PANTHER" id="PTHR42939">
    <property type="entry name" value="ABC TRANSPORTER ATP-BINDING PROTEIN ALBC-RELATED"/>
    <property type="match status" value="1"/>
</dbReference>
<dbReference type="GO" id="GO:0005524">
    <property type="term" value="F:ATP binding"/>
    <property type="evidence" value="ECO:0007669"/>
    <property type="project" value="UniProtKB-KW"/>
</dbReference>
<dbReference type="InterPro" id="IPR003593">
    <property type="entry name" value="AAA+_ATPase"/>
</dbReference>
<dbReference type="GO" id="GO:0016887">
    <property type="term" value="F:ATP hydrolysis activity"/>
    <property type="evidence" value="ECO:0007669"/>
    <property type="project" value="InterPro"/>
</dbReference>
<evidence type="ECO:0000313" key="6">
    <source>
        <dbReference type="Proteomes" id="UP000304148"/>
    </source>
</evidence>
<dbReference type="CDD" id="cd03230">
    <property type="entry name" value="ABC_DR_subfamily_A"/>
    <property type="match status" value="1"/>
</dbReference>
<keyword evidence="3 5" id="KW-0067">ATP-binding</keyword>
<dbReference type="Proteomes" id="UP000304148">
    <property type="component" value="Chromosome"/>
</dbReference>
<reference evidence="6" key="1">
    <citation type="submission" date="2018-08" db="EMBL/GenBank/DDBJ databases">
        <authorList>
            <person name="Chevrot R."/>
        </authorList>
    </citation>
    <scope>NUCLEOTIDE SEQUENCE [LARGE SCALE GENOMIC DNA]</scope>
</reference>
<organism evidence="5 6">
    <name type="scientific">Paenibacillus alvei</name>
    <name type="common">Bacillus alvei</name>
    <dbReference type="NCBI Taxonomy" id="44250"/>
    <lineage>
        <taxon>Bacteria</taxon>
        <taxon>Bacillati</taxon>
        <taxon>Bacillota</taxon>
        <taxon>Bacilli</taxon>
        <taxon>Bacillales</taxon>
        <taxon>Paenibacillaceae</taxon>
        <taxon>Paenibacillus</taxon>
    </lineage>
</organism>
<evidence type="ECO:0000256" key="2">
    <source>
        <dbReference type="ARBA" id="ARBA00022741"/>
    </source>
</evidence>
<dbReference type="Gene3D" id="3.40.50.300">
    <property type="entry name" value="P-loop containing nucleotide triphosphate hydrolases"/>
    <property type="match status" value="1"/>
</dbReference>
<dbReference type="PROSITE" id="PS50893">
    <property type="entry name" value="ABC_TRANSPORTER_2"/>
    <property type="match status" value="1"/>
</dbReference>
<dbReference type="InterPro" id="IPR051782">
    <property type="entry name" value="ABC_Transporter_VariousFunc"/>
</dbReference>
<gene>
    <name evidence="5" type="primary">ecsA</name>
    <name evidence="5" type="ORF">PBLR_10557</name>
</gene>
<evidence type="ECO:0000256" key="1">
    <source>
        <dbReference type="ARBA" id="ARBA00022448"/>
    </source>
</evidence>
<dbReference type="SMART" id="SM00382">
    <property type="entry name" value="AAA"/>
    <property type="match status" value="1"/>
</dbReference>
<dbReference type="SUPFAM" id="SSF52540">
    <property type="entry name" value="P-loop containing nucleoside triphosphate hydrolases"/>
    <property type="match status" value="1"/>
</dbReference>
<feature type="domain" description="ABC transporter" evidence="4">
    <location>
        <begin position="5"/>
        <end position="236"/>
    </location>
</feature>
<dbReference type="Pfam" id="PF00005">
    <property type="entry name" value="ABC_tran"/>
    <property type="match status" value="1"/>
</dbReference>
<protein>
    <submittedName>
        <fullName evidence="5">ABC transporter (ATP-binding protein)</fullName>
    </submittedName>
</protein>
<dbReference type="InterPro" id="IPR003439">
    <property type="entry name" value="ABC_transporter-like_ATP-bd"/>
</dbReference>
<accession>A0A383R4Q6</accession>
<dbReference type="EMBL" id="LS992241">
    <property type="protein sequence ID" value="SYX82137.1"/>
    <property type="molecule type" value="Genomic_DNA"/>
</dbReference>
<keyword evidence="2" id="KW-0547">Nucleotide-binding</keyword>
<sequence>MKPLLKIDRLTGGYSTGRPVLHDISLQVNAGEMVGLIGLNGAGKSTTMKHILGLLEPQAGSVAIHGKTLAEDAEAYRAAIAYVPESPILYDALTVREHLVWTATAYGVEQEVFEKRVRELAEMFHMTVHLDKAAQHLSKGMRQKTMLMCAFAVRPPLYIIDEPFLGLDPLGIRSLLQYMKQVQAEGASLLVSSHILSTIEHYCDSFVLLHHGKVLGAGTVHDMHDQYEAKSGKRAEERLEELFYAWVSDERITGSVDGVQR</sequence>
<dbReference type="RefSeq" id="WP_021261960.1">
    <property type="nucleotide sequence ID" value="NZ_LS992241.1"/>
</dbReference>